<dbReference type="InterPro" id="IPR036388">
    <property type="entry name" value="WH-like_DNA-bd_sf"/>
</dbReference>
<proteinExistence type="predicted"/>
<accession>A0A1E5H514</accession>
<sequence>MKTEELLERKEAREIRLLKKVIIAGGRIEDTELLAYLGVSKASFESDLKELGYYLEPYKEDCSLFYDGQWVTLYMSDRFSVSRIVEDYIRSSIKFQLIDHLFHYREFTIVQLTTKFMISESSLFRKIKELNKLLIEFDLKIRNGQLKGEELQIRYFYFQVYWFLTPYEQHREKTLTQQNIRIIEGLEKALSFSFEEYGKLKLSLWLTISKKRLPVQTKTYTIVRDKSKTLEQDPFFRTIRSFVLRFLSRYPLEVDEEESLLHFIFLTSMSVLTEKDFAQYSLIRGRRTPPSLADTFVLEHVILYYRPQKFYPELEKKIFYYFSQIHSRLYFFNGELELFDRENIWQKEQQLSSNQLSDFAHVLLKESLSYFDAVYEPGNSLHEWSLVKYLSVLSIIDFEIIGEIRVGIDLKMDVLYKEALTHVLILSLKNLNGLLIEAYDKKHSYDLLITNMMNPPTYRSVKEIYILSELGSTFDINQIRKKIRNYRGSRRNWDENDEREK</sequence>
<dbReference type="InterPro" id="IPR007737">
    <property type="entry name" value="Mga_HTH"/>
</dbReference>
<dbReference type="RefSeq" id="WP_069662193.1">
    <property type="nucleotide sequence ID" value="NZ_JBHUJJ010000001.1"/>
</dbReference>
<dbReference type="Gene3D" id="1.10.10.10">
    <property type="entry name" value="Winged helix-like DNA-binding domain superfamily/Winged helix DNA-binding domain"/>
    <property type="match status" value="1"/>
</dbReference>
<dbReference type="Pfam" id="PF05043">
    <property type="entry name" value="Mga"/>
    <property type="match status" value="1"/>
</dbReference>
<name>A0A1E5H514_9ENTE</name>
<evidence type="ECO:0000259" key="3">
    <source>
        <dbReference type="Pfam" id="PF05043"/>
    </source>
</evidence>
<reference evidence="5" key="1">
    <citation type="submission" date="2016-09" db="EMBL/GenBank/DDBJ databases">
        <authorList>
            <person name="Gulvik C.A."/>
        </authorList>
    </citation>
    <scope>NUCLEOTIDE SEQUENCE [LARGE SCALE GENOMIC DNA]</scope>
    <source>
        <strain evidence="5">LMG 8895</strain>
    </source>
</reference>
<keyword evidence="1" id="KW-0805">Transcription regulation</keyword>
<evidence type="ECO:0000313" key="4">
    <source>
        <dbReference type="EMBL" id="OEG19926.1"/>
    </source>
</evidence>
<evidence type="ECO:0000313" key="5">
    <source>
        <dbReference type="Proteomes" id="UP000095094"/>
    </source>
</evidence>
<evidence type="ECO:0000256" key="2">
    <source>
        <dbReference type="ARBA" id="ARBA00023163"/>
    </source>
</evidence>
<feature type="domain" description="Mga helix-turn-helix" evidence="3">
    <location>
        <begin position="78"/>
        <end position="161"/>
    </location>
</feature>
<organism evidence="4 5">
    <name type="scientific">Enterococcus termitis</name>
    <dbReference type="NCBI Taxonomy" id="332950"/>
    <lineage>
        <taxon>Bacteria</taxon>
        <taxon>Bacillati</taxon>
        <taxon>Bacillota</taxon>
        <taxon>Bacilli</taxon>
        <taxon>Lactobacillales</taxon>
        <taxon>Enterococcaceae</taxon>
        <taxon>Enterococcus</taxon>
    </lineage>
</organism>
<dbReference type="OrthoDB" id="2192016at2"/>
<dbReference type="Proteomes" id="UP000095094">
    <property type="component" value="Unassembled WGS sequence"/>
</dbReference>
<dbReference type="EMBL" id="MIJY01000002">
    <property type="protein sequence ID" value="OEG19926.1"/>
    <property type="molecule type" value="Genomic_DNA"/>
</dbReference>
<comment type="caution">
    <text evidence="4">The sequence shown here is derived from an EMBL/GenBank/DDBJ whole genome shotgun (WGS) entry which is preliminary data.</text>
</comment>
<dbReference type="PANTHER" id="PTHR30185">
    <property type="entry name" value="CRYPTIC BETA-GLUCOSIDE BGL OPERON ANTITERMINATOR"/>
    <property type="match status" value="1"/>
</dbReference>
<gene>
    <name evidence="4" type="ORF">BCR25_14125</name>
</gene>
<keyword evidence="5" id="KW-1185">Reference proteome</keyword>
<dbReference type="InterPro" id="IPR050661">
    <property type="entry name" value="BglG_antiterminators"/>
</dbReference>
<evidence type="ECO:0000256" key="1">
    <source>
        <dbReference type="ARBA" id="ARBA00023015"/>
    </source>
</evidence>
<protein>
    <submittedName>
        <fullName evidence="4">Transcriptional regulator</fullName>
    </submittedName>
</protein>
<dbReference type="PANTHER" id="PTHR30185:SF18">
    <property type="entry name" value="TRANSCRIPTIONAL REGULATOR MTLR"/>
    <property type="match status" value="1"/>
</dbReference>
<keyword evidence="2" id="KW-0804">Transcription</keyword>
<dbReference type="AlphaFoldDB" id="A0A1E5H514"/>